<evidence type="ECO:0000256" key="2">
    <source>
        <dbReference type="SAM" id="Phobius"/>
    </source>
</evidence>
<organism evidence="3 4">
    <name type="scientific">Motilibacter peucedani</name>
    <dbReference type="NCBI Taxonomy" id="598650"/>
    <lineage>
        <taxon>Bacteria</taxon>
        <taxon>Bacillati</taxon>
        <taxon>Actinomycetota</taxon>
        <taxon>Actinomycetes</taxon>
        <taxon>Motilibacterales</taxon>
        <taxon>Motilibacteraceae</taxon>
        <taxon>Motilibacter</taxon>
    </lineage>
</organism>
<dbReference type="RefSeq" id="WP_121191689.1">
    <property type="nucleotide sequence ID" value="NZ_RBWV01000009.1"/>
</dbReference>
<comment type="caution">
    <text evidence="3">The sequence shown here is derived from an EMBL/GenBank/DDBJ whole genome shotgun (WGS) entry which is preliminary data.</text>
</comment>
<name>A0A420XT39_9ACTN</name>
<accession>A0A420XT39</accession>
<keyword evidence="4" id="KW-1185">Reference proteome</keyword>
<evidence type="ECO:0000313" key="3">
    <source>
        <dbReference type="EMBL" id="RKS79921.1"/>
    </source>
</evidence>
<sequence length="349" mass="35112">MSDLQADAAPATAETPAGRPGSPGRPARAWLIPVFAGLVIGTVFVAVYVGLQRHPTPHRLPVAVAGQPLASAVRTGLGASAALTEVADAAEGARRVHAGDVIGSLSLGPGGALELDYAGAAGASESGAVQAVARGFGARTGRDVRAVDIVPLVGDDSRGLSGFYVVFGVTLASFVLAQALTGAADDIPLRDRLLAIGGFAVVIGLISSVLAGPVYGSLPAPYPELALTLVLLSTASAFATKALGTWLGPPGIGLAVLLLTTIGNATSGAIIGVHLLPAWARTVSPVLPPGAAVRALTRFGYLDGTRTVVPLLVLAAWSVAGSALVVLRSARTRPRVPSRSIPSRGPRRV</sequence>
<feature type="transmembrane region" description="Helical" evidence="2">
    <location>
        <begin position="222"/>
        <end position="240"/>
    </location>
</feature>
<evidence type="ECO:0000313" key="4">
    <source>
        <dbReference type="Proteomes" id="UP000281955"/>
    </source>
</evidence>
<evidence type="ECO:0008006" key="5">
    <source>
        <dbReference type="Google" id="ProtNLM"/>
    </source>
</evidence>
<reference evidence="3 4" key="1">
    <citation type="submission" date="2018-10" db="EMBL/GenBank/DDBJ databases">
        <title>Genomic Encyclopedia of Archaeal and Bacterial Type Strains, Phase II (KMG-II): from individual species to whole genera.</title>
        <authorList>
            <person name="Goeker M."/>
        </authorList>
    </citation>
    <scope>NUCLEOTIDE SEQUENCE [LARGE SCALE GENOMIC DNA]</scope>
    <source>
        <strain evidence="3 4">RP-AC37</strain>
    </source>
</reference>
<gene>
    <name evidence="3" type="ORF">CLV35_0336</name>
</gene>
<evidence type="ECO:0000256" key="1">
    <source>
        <dbReference type="SAM" id="MobiDB-lite"/>
    </source>
</evidence>
<dbReference type="AlphaFoldDB" id="A0A420XT39"/>
<feature type="transmembrane region" description="Helical" evidence="2">
    <location>
        <begin position="308"/>
        <end position="327"/>
    </location>
</feature>
<feature type="transmembrane region" description="Helical" evidence="2">
    <location>
        <begin position="29"/>
        <end position="51"/>
    </location>
</feature>
<proteinExistence type="predicted"/>
<feature type="transmembrane region" description="Helical" evidence="2">
    <location>
        <begin position="193"/>
        <end position="216"/>
    </location>
</feature>
<keyword evidence="2" id="KW-0472">Membrane</keyword>
<dbReference type="OrthoDB" id="5176800at2"/>
<keyword evidence="2" id="KW-1133">Transmembrane helix</keyword>
<feature type="region of interest" description="Disordered" evidence="1">
    <location>
        <begin position="1"/>
        <end position="24"/>
    </location>
</feature>
<dbReference type="EMBL" id="RBWV01000009">
    <property type="protein sequence ID" value="RKS79921.1"/>
    <property type="molecule type" value="Genomic_DNA"/>
</dbReference>
<keyword evidence="2" id="KW-0812">Transmembrane</keyword>
<protein>
    <recommendedName>
        <fullName evidence="5">ABC-type multidrug transport system permease subunit</fullName>
    </recommendedName>
</protein>
<dbReference type="InParanoid" id="A0A420XT39"/>
<dbReference type="Proteomes" id="UP000281955">
    <property type="component" value="Unassembled WGS sequence"/>
</dbReference>
<feature type="transmembrane region" description="Helical" evidence="2">
    <location>
        <begin position="252"/>
        <end position="276"/>
    </location>
</feature>